<evidence type="ECO:0000256" key="1">
    <source>
        <dbReference type="SAM" id="MobiDB-lite"/>
    </source>
</evidence>
<feature type="transmembrane region" description="Helical" evidence="2">
    <location>
        <begin position="199"/>
        <end position="229"/>
    </location>
</feature>
<keyword evidence="2" id="KW-0472">Membrane</keyword>
<sequence length="236" mass="24714">MPGARSTTIPQSLPGEYDHALSTPPTAAGPGLPSESFSPELKTRPSARPHSHVAPSSTIRGWDIGKTIVVALGAAFLLYSATFVISLSFITTGARQLGYSMSPLEYTCTVLPYGERRTCVTQALVDAVMAGCVVVDVIVFAVIVLAVFGVRARYGRRIGLSLKACFVVVTGGSIVAAGIAPGVGVWLRPLDGFGVRQAFLAGGVGVVMFFFEAAVVLLLMCLLSCVVAVRLPSARR</sequence>
<keyword evidence="4" id="KW-1185">Reference proteome</keyword>
<dbReference type="Proteomes" id="UP000313359">
    <property type="component" value="Unassembled WGS sequence"/>
</dbReference>
<feature type="transmembrane region" description="Helical" evidence="2">
    <location>
        <begin position="127"/>
        <end position="150"/>
    </location>
</feature>
<evidence type="ECO:0000313" key="4">
    <source>
        <dbReference type="Proteomes" id="UP000313359"/>
    </source>
</evidence>
<feature type="compositionally biased region" description="Polar residues" evidence="1">
    <location>
        <begin position="1"/>
        <end position="11"/>
    </location>
</feature>
<dbReference type="AlphaFoldDB" id="A0A5C2RSJ6"/>
<feature type="transmembrane region" description="Helical" evidence="2">
    <location>
        <begin position="68"/>
        <end position="90"/>
    </location>
</feature>
<name>A0A5C2RSJ6_9APHY</name>
<dbReference type="EMBL" id="ML122329">
    <property type="protein sequence ID" value="RPD53136.1"/>
    <property type="molecule type" value="Genomic_DNA"/>
</dbReference>
<protein>
    <submittedName>
        <fullName evidence="3">Uncharacterized protein</fullName>
    </submittedName>
</protein>
<reference evidence="3" key="1">
    <citation type="journal article" date="2018" name="Genome Biol. Evol.">
        <title>Genomics and development of Lentinus tigrinus, a white-rot wood-decaying mushroom with dimorphic fruiting bodies.</title>
        <authorList>
            <person name="Wu B."/>
            <person name="Xu Z."/>
            <person name="Knudson A."/>
            <person name="Carlson A."/>
            <person name="Chen N."/>
            <person name="Kovaka S."/>
            <person name="LaButti K."/>
            <person name="Lipzen A."/>
            <person name="Pennachio C."/>
            <person name="Riley R."/>
            <person name="Schakwitz W."/>
            <person name="Umezawa K."/>
            <person name="Ohm R.A."/>
            <person name="Grigoriev I.V."/>
            <person name="Nagy L.G."/>
            <person name="Gibbons J."/>
            <person name="Hibbett D."/>
        </authorList>
    </citation>
    <scope>NUCLEOTIDE SEQUENCE [LARGE SCALE GENOMIC DNA]</scope>
    <source>
        <strain evidence="3">ALCF2SS1-6</strain>
    </source>
</reference>
<feature type="transmembrane region" description="Helical" evidence="2">
    <location>
        <begin position="162"/>
        <end position="187"/>
    </location>
</feature>
<gene>
    <name evidence="3" type="ORF">L227DRAFT_420962</name>
</gene>
<feature type="region of interest" description="Disordered" evidence="1">
    <location>
        <begin position="1"/>
        <end position="55"/>
    </location>
</feature>
<evidence type="ECO:0000256" key="2">
    <source>
        <dbReference type="SAM" id="Phobius"/>
    </source>
</evidence>
<evidence type="ECO:0000313" key="3">
    <source>
        <dbReference type="EMBL" id="RPD53136.1"/>
    </source>
</evidence>
<organism evidence="3 4">
    <name type="scientific">Lentinus tigrinus ALCF2SS1-6</name>
    <dbReference type="NCBI Taxonomy" id="1328759"/>
    <lineage>
        <taxon>Eukaryota</taxon>
        <taxon>Fungi</taxon>
        <taxon>Dikarya</taxon>
        <taxon>Basidiomycota</taxon>
        <taxon>Agaricomycotina</taxon>
        <taxon>Agaricomycetes</taxon>
        <taxon>Polyporales</taxon>
        <taxon>Polyporaceae</taxon>
        <taxon>Lentinus</taxon>
    </lineage>
</organism>
<proteinExistence type="predicted"/>
<keyword evidence="2" id="KW-1133">Transmembrane helix</keyword>
<keyword evidence="2" id="KW-0812">Transmembrane</keyword>
<accession>A0A5C2RSJ6</accession>